<dbReference type="CDD" id="cd07581">
    <property type="entry name" value="nitrilase_3"/>
    <property type="match status" value="1"/>
</dbReference>
<feature type="domain" description="CN hydrolase" evidence="2">
    <location>
        <begin position="1"/>
        <end position="241"/>
    </location>
</feature>
<evidence type="ECO:0000256" key="1">
    <source>
        <dbReference type="ARBA" id="ARBA00010613"/>
    </source>
</evidence>
<evidence type="ECO:0000259" key="2">
    <source>
        <dbReference type="PROSITE" id="PS50263"/>
    </source>
</evidence>
<gene>
    <name evidence="3" type="ORF">CVV68_00230</name>
</gene>
<dbReference type="PROSITE" id="PS50263">
    <property type="entry name" value="CN_HYDROLASE"/>
    <property type="match status" value="1"/>
</dbReference>
<dbReference type="Gene3D" id="3.60.110.10">
    <property type="entry name" value="Carbon-nitrogen hydrolase"/>
    <property type="match status" value="1"/>
</dbReference>
<comment type="similarity">
    <text evidence="1">Belongs to the carbon-nitrogen hydrolase superfamily. NIT1/NIT2 family.</text>
</comment>
<dbReference type="Pfam" id="PF00795">
    <property type="entry name" value="CN_hydrolase"/>
    <property type="match status" value="1"/>
</dbReference>
<dbReference type="InterPro" id="IPR003010">
    <property type="entry name" value="C-N_Hydrolase"/>
</dbReference>
<dbReference type="PANTHER" id="PTHR23088:SF27">
    <property type="entry name" value="DEAMINATED GLUTATHIONE AMIDASE"/>
    <property type="match status" value="1"/>
</dbReference>
<dbReference type="Proteomes" id="UP000247832">
    <property type="component" value="Unassembled WGS sequence"/>
</dbReference>
<protein>
    <submittedName>
        <fullName evidence="3">Amidohydrolase</fullName>
    </submittedName>
</protein>
<dbReference type="RefSeq" id="WP_110499002.1">
    <property type="nucleotide sequence ID" value="NZ_QJVD01000001.1"/>
</dbReference>
<accession>A0A2V5LDB0</accession>
<dbReference type="OrthoDB" id="9811121at2"/>
<keyword evidence="3" id="KW-0378">Hydrolase</keyword>
<dbReference type="InterPro" id="IPR036526">
    <property type="entry name" value="C-N_Hydrolase_sf"/>
</dbReference>
<dbReference type="AlphaFoldDB" id="A0A2V5LDB0"/>
<organism evidence="3 4">
    <name type="scientific">Arthrobacter livingstonensis</name>
    <dbReference type="NCBI Taxonomy" id="670078"/>
    <lineage>
        <taxon>Bacteria</taxon>
        <taxon>Bacillati</taxon>
        <taxon>Actinomycetota</taxon>
        <taxon>Actinomycetes</taxon>
        <taxon>Micrococcales</taxon>
        <taxon>Micrococcaceae</taxon>
        <taxon>Arthrobacter</taxon>
    </lineage>
</organism>
<proteinExistence type="inferred from homology"/>
<dbReference type="PANTHER" id="PTHR23088">
    <property type="entry name" value="NITRILASE-RELATED"/>
    <property type="match status" value="1"/>
</dbReference>
<comment type="caution">
    <text evidence="3">The sequence shown here is derived from an EMBL/GenBank/DDBJ whole genome shotgun (WGS) entry which is preliminary data.</text>
</comment>
<evidence type="ECO:0000313" key="4">
    <source>
        <dbReference type="Proteomes" id="UP000247832"/>
    </source>
</evidence>
<evidence type="ECO:0000313" key="3">
    <source>
        <dbReference type="EMBL" id="PYI69579.1"/>
    </source>
</evidence>
<reference evidence="3 4" key="1">
    <citation type="submission" date="2018-05" db="EMBL/GenBank/DDBJ databases">
        <title>Genetic diversity of glacier-inhabiting Cryobacterium bacteria in China and description of Cryobacterium mengkeensis sp. nov. and Arthrobacter glacialis sp. nov.</title>
        <authorList>
            <person name="Liu Q."/>
            <person name="Xin Y.-H."/>
        </authorList>
    </citation>
    <scope>NUCLEOTIDE SEQUENCE [LARGE SCALE GENOMIC DNA]</scope>
    <source>
        <strain evidence="3 4">LI2</strain>
    </source>
</reference>
<dbReference type="PROSITE" id="PS01227">
    <property type="entry name" value="UPF0012"/>
    <property type="match status" value="1"/>
</dbReference>
<sequence length="260" mass="27466">MRIAMGQLASGTDTAANLHAIDGFAARAAAGGAALVAFPEYATYEKKKIDATFPTVAQPLDGKVGTELARIAAHHGIALVAGMVEASPDPARAYNTLVAFGQDGSQLAAYRKVHLFDAQGFRESDFVAPAPATEPVTFDVDGVRFGLMTCYDLRFPEQAQALSDAGSQVLLVCSSWVPGELKTKQWRTLLAARAIENSLYVAGVCQSPPVSVGHSLLAGPMGEVVAELGTVPDVLAADLSPAAVAEVRKHFPTHRQRRIR</sequence>
<dbReference type="GO" id="GO:0016787">
    <property type="term" value="F:hydrolase activity"/>
    <property type="evidence" value="ECO:0007669"/>
    <property type="project" value="UniProtKB-KW"/>
</dbReference>
<dbReference type="InterPro" id="IPR001110">
    <property type="entry name" value="UPF0012_CS"/>
</dbReference>
<name>A0A2V5LDB0_9MICC</name>
<dbReference type="SUPFAM" id="SSF56317">
    <property type="entry name" value="Carbon-nitrogen hydrolase"/>
    <property type="match status" value="1"/>
</dbReference>
<keyword evidence="4" id="KW-1185">Reference proteome</keyword>
<dbReference type="EMBL" id="QJVD01000001">
    <property type="protein sequence ID" value="PYI69579.1"/>
    <property type="molecule type" value="Genomic_DNA"/>
</dbReference>